<protein>
    <recommendedName>
        <fullName evidence="3">TonB C-terminal domain-containing protein</fullName>
    </recommendedName>
</protein>
<dbReference type="EMBL" id="JBHTKA010000001">
    <property type="protein sequence ID" value="MFD0998260.1"/>
    <property type="molecule type" value="Genomic_DNA"/>
</dbReference>
<dbReference type="RefSeq" id="WP_377574656.1">
    <property type="nucleotide sequence ID" value="NZ_JBHTKA010000001.1"/>
</dbReference>
<gene>
    <name evidence="1" type="ORF">ACFQ21_03040</name>
</gene>
<evidence type="ECO:0008006" key="3">
    <source>
        <dbReference type="Google" id="ProtNLM"/>
    </source>
</evidence>
<name>A0ABW3JWB0_9BACT</name>
<organism evidence="1 2">
    <name type="scientific">Ohtaekwangia kribbensis</name>
    <dbReference type="NCBI Taxonomy" id="688913"/>
    <lineage>
        <taxon>Bacteria</taxon>
        <taxon>Pseudomonadati</taxon>
        <taxon>Bacteroidota</taxon>
        <taxon>Cytophagia</taxon>
        <taxon>Cytophagales</taxon>
        <taxon>Fulvivirgaceae</taxon>
        <taxon>Ohtaekwangia</taxon>
    </lineage>
</organism>
<comment type="caution">
    <text evidence="1">The sequence shown here is derived from an EMBL/GenBank/DDBJ whole genome shotgun (WGS) entry which is preliminary data.</text>
</comment>
<sequence length="196" mass="22428">MKSIVVVQKAPPVIKNYLMKHMRLYSTVGLLLITYTYSLSQKIQYPEFKGPQSSFQNYVRSELLKADAIFSNTCDISLGLVEFYVSKDGNVKSIKISESFPEEVRNKLNEIVLTSSWSIMKVNNRPIESLPIILPVYISIELGCKDGFVRRGFGIEKDFREMLVKPENQSFVNCILLDPFTYVLPIGFQDLDPKKD</sequence>
<keyword evidence="2" id="KW-1185">Reference proteome</keyword>
<reference evidence="2" key="1">
    <citation type="journal article" date="2019" name="Int. J. Syst. Evol. Microbiol.">
        <title>The Global Catalogue of Microorganisms (GCM) 10K type strain sequencing project: providing services to taxonomists for standard genome sequencing and annotation.</title>
        <authorList>
            <consortium name="The Broad Institute Genomics Platform"/>
            <consortium name="The Broad Institute Genome Sequencing Center for Infectious Disease"/>
            <person name="Wu L."/>
            <person name="Ma J."/>
        </authorList>
    </citation>
    <scope>NUCLEOTIDE SEQUENCE [LARGE SCALE GENOMIC DNA]</scope>
    <source>
        <strain evidence="2">CCUG 58938</strain>
    </source>
</reference>
<dbReference type="Proteomes" id="UP001597112">
    <property type="component" value="Unassembled WGS sequence"/>
</dbReference>
<proteinExistence type="predicted"/>
<evidence type="ECO:0000313" key="1">
    <source>
        <dbReference type="EMBL" id="MFD0998260.1"/>
    </source>
</evidence>
<accession>A0ABW3JWB0</accession>
<evidence type="ECO:0000313" key="2">
    <source>
        <dbReference type="Proteomes" id="UP001597112"/>
    </source>
</evidence>